<dbReference type="CDD" id="cd17320">
    <property type="entry name" value="MFS_MdfA_MDR_like"/>
    <property type="match status" value="1"/>
</dbReference>
<dbReference type="InterPro" id="IPR005829">
    <property type="entry name" value="Sugar_transporter_CS"/>
</dbReference>
<evidence type="ECO:0000256" key="5">
    <source>
        <dbReference type="ARBA" id="ARBA00023136"/>
    </source>
</evidence>
<feature type="transmembrane region" description="Helical" evidence="6">
    <location>
        <begin position="123"/>
        <end position="146"/>
    </location>
</feature>
<comment type="subcellular location">
    <subcellularLocation>
        <location evidence="1">Membrane</location>
        <topology evidence="1">Multi-pass membrane protein</topology>
    </subcellularLocation>
</comment>
<dbReference type="AlphaFoldDB" id="A0A2K9MFG9"/>
<dbReference type="PROSITE" id="PS00216">
    <property type="entry name" value="SUGAR_TRANSPORT_1"/>
    <property type="match status" value="1"/>
</dbReference>
<keyword evidence="5 6" id="KW-0472">Membrane</keyword>
<sequence length="385" mass="40856">MLAVLFATVAFSIDAMLPALPEIAAELTPSDVNRAQLILTAFVAGMGLGTAGVGAISDAIGRKRAILLGSTVYILASIGAIYADSLEMLLLTRFVQGMGASGPRIAGTAMVRDMFSGREMARITSFVMMIFIMIPALAPTLGQLIIDTAGSWRAVFGAFVLFGAVGAGWVMLRQPETLPPERRVPLNLTNLARSAREVLSNRQVMLCTLVLTFGFGQMFALLSSAPQLFGETYGRADSFPQWFAVMALLSGPGTILNARYVMRYGMRRIARWAYAMQIVASTLGLLLVGTGALHGDAAFYGFFLWAVSVFFMAGVTFGNLNALALQHMPHLAGMTASIVAALSSLGAVVIAAPVGLAFDGTARPIMLATLVCSALAWVLMARLRD</sequence>
<dbReference type="GO" id="GO:0005886">
    <property type="term" value="C:plasma membrane"/>
    <property type="evidence" value="ECO:0007669"/>
    <property type="project" value="TreeGrafter"/>
</dbReference>
<organism evidence="8 9">
    <name type="scientific">Paracoccus jeotgali</name>
    <dbReference type="NCBI Taxonomy" id="2065379"/>
    <lineage>
        <taxon>Bacteria</taxon>
        <taxon>Pseudomonadati</taxon>
        <taxon>Pseudomonadota</taxon>
        <taxon>Alphaproteobacteria</taxon>
        <taxon>Rhodobacterales</taxon>
        <taxon>Paracoccaceae</taxon>
        <taxon>Paracoccus</taxon>
    </lineage>
</organism>
<evidence type="ECO:0000256" key="2">
    <source>
        <dbReference type="ARBA" id="ARBA00022448"/>
    </source>
</evidence>
<dbReference type="Gene3D" id="1.20.1720.10">
    <property type="entry name" value="Multidrug resistance protein D"/>
    <property type="match status" value="1"/>
</dbReference>
<evidence type="ECO:0000313" key="8">
    <source>
        <dbReference type="EMBL" id="AUM74344.1"/>
    </source>
</evidence>
<dbReference type="InterPro" id="IPR036259">
    <property type="entry name" value="MFS_trans_sf"/>
</dbReference>
<keyword evidence="2" id="KW-0813">Transport</keyword>
<dbReference type="GO" id="GO:0022857">
    <property type="term" value="F:transmembrane transporter activity"/>
    <property type="evidence" value="ECO:0007669"/>
    <property type="project" value="InterPro"/>
</dbReference>
<evidence type="ECO:0000256" key="3">
    <source>
        <dbReference type="ARBA" id="ARBA00022692"/>
    </source>
</evidence>
<keyword evidence="4 6" id="KW-1133">Transmembrane helix</keyword>
<dbReference type="OrthoDB" id="9800416at2"/>
<feature type="transmembrane region" description="Helical" evidence="6">
    <location>
        <begin position="37"/>
        <end position="56"/>
    </location>
</feature>
<feature type="transmembrane region" description="Helical" evidence="6">
    <location>
        <begin position="242"/>
        <end position="260"/>
    </location>
</feature>
<evidence type="ECO:0000256" key="6">
    <source>
        <dbReference type="SAM" id="Phobius"/>
    </source>
</evidence>
<dbReference type="PROSITE" id="PS50850">
    <property type="entry name" value="MFS"/>
    <property type="match status" value="1"/>
</dbReference>
<name>A0A2K9MFG9_9RHOB</name>
<proteinExistence type="predicted"/>
<dbReference type="PANTHER" id="PTHR23502">
    <property type="entry name" value="MAJOR FACILITATOR SUPERFAMILY"/>
    <property type="match status" value="1"/>
</dbReference>
<evidence type="ECO:0000256" key="1">
    <source>
        <dbReference type="ARBA" id="ARBA00004141"/>
    </source>
</evidence>
<feature type="transmembrane region" description="Helical" evidence="6">
    <location>
        <begin position="364"/>
        <end position="383"/>
    </location>
</feature>
<dbReference type="GO" id="GO:0042908">
    <property type="term" value="P:xenobiotic transport"/>
    <property type="evidence" value="ECO:0007669"/>
    <property type="project" value="UniProtKB-ARBA"/>
</dbReference>
<keyword evidence="3 6" id="KW-0812">Transmembrane</keyword>
<dbReference type="Proteomes" id="UP000234882">
    <property type="component" value="Chromosome"/>
</dbReference>
<dbReference type="KEGG" id="paru:CYR75_08760"/>
<dbReference type="Pfam" id="PF07690">
    <property type="entry name" value="MFS_1"/>
    <property type="match status" value="1"/>
</dbReference>
<dbReference type="SUPFAM" id="SSF103473">
    <property type="entry name" value="MFS general substrate transporter"/>
    <property type="match status" value="1"/>
</dbReference>
<dbReference type="InterPro" id="IPR011701">
    <property type="entry name" value="MFS"/>
</dbReference>
<feature type="domain" description="Major facilitator superfamily (MFS) profile" evidence="7">
    <location>
        <begin position="1"/>
        <end position="385"/>
    </location>
</feature>
<protein>
    <submittedName>
        <fullName evidence="8">Multidrug MFS transporter</fullName>
    </submittedName>
</protein>
<keyword evidence="9" id="KW-1185">Reference proteome</keyword>
<gene>
    <name evidence="8" type="ORF">CYR75_08760</name>
</gene>
<dbReference type="PANTHER" id="PTHR23502:SF132">
    <property type="entry name" value="POLYAMINE TRANSPORTER 2-RELATED"/>
    <property type="match status" value="1"/>
</dbReference>
<feature type="transmembrane region" description="Helical" evidence="6">
    <location>
        <begin position="272"/>
        <end position="293"/>
    </location>
</feature>
<evidence type="ECO:0000259" key="7">
    <source>
        <dbReference type="PROSITE" id="PS50850"/>
    </source>
</evidence>
<dbReference type="InterPro" id="IPR020846">
    <property type="entry name" value="MFS_dom"/>
</dbReference>
<evidence type="ECO:0000313" key="9">
    <source>
        <dbReference type="Proteomes" id="UP000234882"/>
    </source>
</evidence>
<dbReference type="GO" id="GO:0140115">
    <property type="term" value="P:export across plasma membrane"/>
    <property type="evidence" value="ECO:0007669"/>
    <property type="project" value="UniProtKB-ARBA"/>
</dbReference>
<feature type="transmembrane region" description="Helical" evidence="6">
    <location>
        <begin position="203"/>
        <end position="222"/>
    </location>
</feature>
<reference evidence="9" key="1">
    <citation type="submission" date="2017-12" db="EMBL/GenBank/DDBJ databases">
        <title>Genomic analysis of Paracoccus sp. CBA4604.</title>
        <authorList>
            <person name="Roh S.W."/>
            <person name="Kim J.Y."/>
            <person name="Kim J.S."/>
        </authorList>
    </citation>
    <scope>NUCLEOTIDE SEQUENCE [LARGE SCALE GENOMIC DNA]</scope>
    <source>
        <strain evidence="9">CBA4604</strain>
    </source>
</reference>
<dbReference type="EMBL" id="CP025583">
    <property type="protein sequence ID" value="AUM74344.1"/>
    <property type="molecule type" value="Genomic_DNA"/>
</dbReference>
<feature type="transmembrane region" description="Helical" evidence="6">
    <location>
        <begin position="152"/>
        <end position="172"/>
    </location>
</feature>
<feature type="transmembrane region" description="Helical" evidence="6">
    <location>
        <begin position="336"/>
        <end position="358"/>
    </location>
</feature>
<evidence type="ECO:0000256" key="4">
    <source>
        <dbReference type="ARBA" id="ARBA00022989"/>
    </source>
</evidence>
<feature type="transmembrane region" description="Helical" evidence="6">
    <location>
        <begin position="299"/>
        <end position="324"/>
    </location>
</feature>
<accession>A0A2K9MFG9</accession>